<keyword evidence="3" id="KW-1185">Reference proteome</keyword>
<reference evidence="2 3" key="1">
    <citation type="submission" date="2020-02" db="EMBL/GenBank/DDBJ databases">
        <authorList>
            <person name="Ferguson B K."/>
        </authorList>
    </citation>
    <scope>NUCLEOTIDE SEQUENCE [LARGE SCALE GENOMIC DNA]</scope>
</reference>
<evidence type="ECO:0000313" key="2">
    <source>
        <dbReference type="EMBL" id="CAB0034593.1"/>
    </source>
</evidence>
<gene>
    <name evidence="2" type="ORF">TBRA_LOCUS6491</name>
</gene>
<feature type="compositionally biased region" description="Basic and acidic residues" evidence="1">
    <location>
        <begin position="32"/>
        <end position="61"/>
    </location>
</feature>
<organism evidence="2 3">
    <name type="scientific">Trichogramma brassicae</name>
    <dbReference type="NCBI Taxonomy" id="86971"/>
    <lineage>
        <taxon>Eukaryota</taxon>
        <taxon>Metazoa</taxon>
        <taxon>Ecdysozoa</taxon>
        <taxon>Arthropoda</taxon>
        <taxon>Hexapoda</taxon>
        <taxon>Insecta</taxon>
        <taxon>Pterygota</taxon>
        <taxon>Neoptera</taxon>
        <taxon>Endopterygota</taxon>
        <taxon>Hymenoptera</taxon>
        <taxon>Apocrita</taxon>
        <taxon>Proctotrupomorpha</taxon>
        <taxon>Chalcidoidea</taxon>
        <taxon>Trichogrammatidae</taxon>
        <taxon>Trichogramma</taxon>
    </lineage>
</organism>
<dbReference type="EMBL" id="CADCXV010000747">
    <property type="protein sequence ID" value="CAB0034593.1"/>
    <property type="molecule type" value="Genomic_DNA"/>
</dbReference>
<feature type="region of interest" description="Disordered" evidence="1">
    <location>
        <begin position="32"/>
        <end position="67"/>
    </location>
</feature>
<name>A0A6H5I9C9_9HYME</name>
<dbReference type="Proteomes" id="UP000479190">
    <property type="component" value="Unassembled WGS sequence"/>
</dbReference>
<evidence type="ECO:0000256" key="1">
    <source>
        <dbReference type="SAM" id="MobiDB-lite"/>
    </source>
</evidence>
<proteinExistence type="predicted"/>
<accession>A0A6H5I9C9</accession>
<evidence type="ECO:0000313" key="3">
    <source>
        <dbReference type="Proteomes" id="UP000479190"/>
    </source>
</evidence>
<sequence length="198" mass="23051">MKKPTRRCAAAAVAQPKFQAYTESSYLGIFKEKTRKEKPRRPLVDTRKNAQSSARDDDSSRARHSRMTIDACDSRATSREEEKKRLLKVLTYTRLELNQLHSSLQLRNSTRKFFKNKTCLPRTHMIREYEENRETDINDEMEIEFECVDVKLTVDLLCTMVSDMHVVFAARNSQARIFSSNTSIWRTMVLSSIAVKHV</sequence>
<protein>
    <submittedName>
        <fullName evidence="2">Uncharacterized protein</fullName>
    </submittedName>
</protein>
<feature type="non-terminal residue" evidence="2">
    <location>
        <position position="198"/>
    </location>
</feature>
<dbReference type="AlphaFoldDB" id="A0A6H5I9C9"/>